<sequence length="291" mass="33533">MPALQGYTNEQSWLRRYLRSNFSPAFLYPLKGIWYFATHRYLHPLFKSRLLPLTLLSVCTLAILFLTAYLPIVAFLALFHLKGSAWVNGTVLVLEMGTLLIAILFEALFVDHTQVDIFDGVLISEGYEDLVKNRRVVSDDVDQCDPVTRLGSREKGACFAPFSIRQLVEFVIFLPLNFIPFAGVPLFLLLTGYRAGPLLNRRYFQLKGFTRKQRNQFIATKKRKWEYMWFGTVYMVLQLIPLLNMFFLLTGAVGSALWSVHIEEEIRARESWGQTDDQDLPPQYSDDADDI</sequence>
<name>A0A6G1L1G7_9PEZI</name>
<evidence type="ECO:0008006" key="5">
    <source>
        <dbReference type="Google" id="ProtNLM"/>
    </source>
</evidence>
<keyword evidence="2" id="KW-0472">Membrane</keyword>
<keyword evidence="2" id="KW-1133">Transmembrane helix</keyword>
<feature type="transmembrane region" description="Helical" evidence="2">
    <location>
        <begin position="50"/>
        <end position="79"/>
    </location>
</feature>
<dbReference type="EMBL" id="ML995870">
    <property type="protein sequence ID" value="KAF2766530.1"/>
    <property type="molecule type" value="Genomic_DNA"/>
</dbReference>
<feature type="transmembrane region" description="Helical" evidence="2">
    <location>
        <begin position="91"/>
        <end position="110"/>
    </location>
</feature>
<dbReference type="PANTHER" id="PTHR34292">
    <property type="entry name" value="OUTER SPORE WALL PROTEIN LDS1"/>
    <property type="match status" value="1"/>
</dbReference>
<dbReference type="OrthoDB" id="2107885at2759"/>
<dbReference type="GO" id="GO:0005619">
    <property type="term" value="C:ascospore wall"/>
    <property type="evidence" value="ECO:0007669"/>
    <property type="project" value="TreeGrafter"/>
</dbReference>
<organism evidence="3 4">
    <name type="scientific">Teratosphaeria nubilosa</name>
    <dbReference type="NCBI Taxonomy" id="161662"/>
    <lineage>
        <taxon>Eukaryota</taxon>
        <taxon>Fungi</taxon>
        <taxon>Dikarya</taxon>
        <taxon>Ascomycota</taxon>
        <taxon>Pezizomycotina</taxon>
        <taxon>Dothideomycetes</taxon>
        <taxon>Dothideomycetidae</taxon>
        <taxon>Mycosphaerellales</taxon>
        <taxon>Teratosphaeriaceae</taxon>
        <taxon>Teratosphaeria</taxon>
    </lineage>
</organism>
<dbReference type="GO" id="GO:0005628">
    <property type="term" value="C:prospore membrane"/>
    <property type="evidence" value="ECO:0007669"/>
    <property type="project" value="TreeGrafter"/>
</dbReference>
<dbReference type="Proteomes" id="UP000799436">
    <property type="component" value="Unassembled WGS sequence"/>
</dbReference>
<feature type="transmembrane region" description="Helical" evidence="2">
    <location>
        <begin position="170"/>
        <end position="193"/>
    </location>
</feature>
<keyword evidence="4" id="KW-1185">Reference proteome</keyword>
<dbReference type="GO" id="GO:0005811">
    <property type="term" value="C:lipid droplet"/>
    <property type="evidence" value="ECO:0007669"/>
    <property type="project" value="TreeGrafter"/>
</dbReference>
<gene>
    <name evidence="3" type="ORF">EJ03DRAFT_177269</name>
</gene>
<dbReference type="InterPro" id="IPR052786">
    <property type="entry name" value="Spore_wall_assembly"/>
</dbReference>
<evidence type="ECO:0000313" key="4">
    <source>
        <dbReference type="Proteomes" id="UP000799436"/>
    </source>
</evidence>
<protein>
    <recommendedName>
        <fullName evidence="5">EI24-domain-containing protein</fullName>
    </recommendedName>
</protein>
<evidence type="ECO:0000256" key="2">
    <source>
        <dbReference type="SAM" id="Phobius"/>
    </source>
</evidence>
<keyword evidence="2" id="KW-0812">Transmembrane</keyword>
<dbReference type="PANTHER" id="PTHR34292:SF1">
    <property type="entry name" value="OUTER SPORE WALL PROTEIN RRT8"/>
    <property type="match status" value="1"/>
</dbReference>
<evidence type="ECO:0000313" key="3">
    <source>
        <dbReference type="EMBL" id="KAF2766530.1"/>
    </source>
</evidence>
<feature type="transmembrane region" description="Helical" evidence="2">
    <location>
        <begin position="21"/>
        <end position="38"/>
    </location>
</feature>
<reference evidence="3" key="1">
    <citation type="journal article" date="2020" name="Stud. Mycol.">
        <title>101 Dothideomycetes genomes: a test case for predicting lifestyles and emergence of pathogens.</title>
        <authorList>
            <person name="Haridas S."/>
            <person name="Albert R."/>
            <person name="Binder M."/>
            <person name="Bloem J."/>
            <person name="Labutti K."/>
            <person name="Salamov A."/>
            <person name="Andreopoulos B."/>
            <person name="Baker S."/>
            <person name="Barry K."/>
            <person name="Bills G."/>
            <person name="Bluhm B."/>
            <person name="Cannon C."/>
            <person name="Castanera R."/>
            <person name="Culley D."/>
            <person name="Daum C."/>
            <person name="Ezra D."/>
            <person name="Gonzalez J."/>
            <person name="Henrissat B."/>
            <person name="Kuo A."/>
            <person name="Liang C."/>
            <person name="Lipzen A."/>
            <person name="Lutzoni F."/>
            <person name="Magnuson J."/>
            <person name="Mondo S."/>
            <person name="Nolan M."/>
            <person name="Ohm R."/>
            <person name="Pangilinan J."/>
            <person name="Park H.-J."/>
            <person name="Ramirez L."/>
            <person name="Alfaro M."/>
            <person name="Sun H."/>
            <person name="Tritt A."/>
            <person name="Yoshinaga Y."/>
            <person name="Zwiers L.-H."/>
            <person name="Turgeon B."/>
            <person name="Goodwin S."/>
            <person name="Spatafora J."/>
            <person name="Crous P."/>
            <person name="Grigoriev I."/>
        </authorList>
    </citation>
    <scope>NUCLEOTIDE SEQUENCE</scope>
    <source>
        <strain evidence="3">CBS 116005</strain>
    </source>
</reference>
<dbReference type="AlphaFoldDB" id="A0A6G1L1G7"/>
<proteinExistence type="predicted"/>
<accession>A0A6G1L1G7</accession>
<feature type="region of interest" description="Disordered" evidence="1">
    <location>
        <begin position="272"/>
        <end position="291"/>
    </location>
</feature>
<evidence type="ECO:0000256" key="1">
    <source>
        <dbReference type="SAM" id="MobiDB-lite"/>
    </source>
</evidence>
<feature type="transmembrane region" description="Helical" evidence="2">
    <location>
        <begin position="227"/>
        <end position="249"/>
    </location>
</feature>